<organism evidence="1 2">
    <name type="scientific">Candidatus Dojkabacteria bacterium</name>
    <dbReference type="NCBI Taxonomy" id="2099670"/>
    <lineage>
        <taxon>Bacteria</taxon>
        <taxon>Candidatus Dojkabacteria</taxon>
    </lineage>
</organism>
<reference evidence="1" key="1">
    <citation type="submission" date="2020-04" db="EMBL/GenBank/DDBJ databases">
        <authorList>
            <person name="Zhang T."/>
        </authorList>
    </citation>
    <scope>NUCLEOTIDE SEQUENCE</scope>
    <source>
        <strain evidence="1">HKST-UBA09</strain>
    </source>
</reference>
<evidence type="ECO:0000313" key="2">
    <source>
        <dbReference type="Proteomes" id="UP000714915"/>
    </source>
</evidence>
<name>A0A955RLM6_9BACT</name>
<comment type="caution">
    <text evidence="1">The sequence shown here is derived from an EMBL/GenBank/DDBJ whole genome shotgun (WGS) entry which is preliminary data.</text>
</comment>
<dbReference type="EMBL" id="JAGQLF010000067">
    <property type="protein sequence ID" value="MCA9387221.1"/>
    <property type="molecule type" value="Genomic_DNA"/>
</dbReference>
<sequence length="116" mass="13292">MESESVDTEINYYLGIQADVLFNQFELSRWNINVDDVCEIILAIANFQESYGENLERIINMSSISQALGALPNKDLYKKYFECKKISKLGGLGLQANTFSRELIRHANQVNLIRNK</sequence>
<proteinExistence type="predicted"/>
<protein>
    <submittedName>
        <fullName evidence="1">Uncharacterized protein</fullName>
    </submittedName>
</protein>
<dbReference type="Proteomes" id="UP000714915">
    <property type="component" value="Unassembled WGS sequence"/>
</dbReference>
<dbReference type="AlphaFoldDB" id="A0A955RLM6"/>
<gene>
    <name evidence="1" type="ORF">KC669_04270</name>
</gene>
<accession>A0A955RLM6</accession>
<reference evidence="1" key="2">
    <citation type="journal article" date="2021" name="Microbiome">
        <title>Successional dynamics and alternative stable states in a saline activated sludge microbial community over 9 years.</title>
        <authorList>
            <person name="Wang Y."/>
            <person name="Ye J."/>
            <person name="Ju F."/>
            <person name="Liu L."/>
            <person name="Boyd J.A."/>
            <person name="Deng Y."/>
            <person name="Parks D.H."/>
            <person name="Jiang X."/>
            <person name="Yin X."/>
            <person name="Woodcroft B.J."/>
            <person name="Tyson G.W."/>
            <person name="Hugenholtz P."/>
            <person name="Polz M.F."/>
            <person name="Zhang T."/>
        </authorList>
    </citation>
    <scope>NUCLEOTIDE SEQUENCE</scope>
    <source>
        <strain evidence="1">HKST-UBA09</strain>
    </source>
</reference>
<evidence type="ECO:0000313" key="1">
    <source>
        <dbReference type="EMBL" id="MCA9387221.1"/>
    </source>
</evidence>